<dbReference type="InterPro" id="IPR003760">
    <property type="entry name" value="PnrA-like"/>
</dbReference>
<gene>
    <name evidence="8" type="ORF">CFK40_16645</name>
</gene>
<protein>
    <submittedName>
        <fullName evidence="8">BMP family ABC transporter substrate-binding protein</fullName>
    </submittedName>
</protein>
<evidence type="ECO:0000256" key="2">
    <source>
        <dbReference type="ARBA" id="ARBA00008610"/>
    </source>
</evidence>
<evidence type="ECO:0000256" key="5">
    <source>
        <dbReference type="ARBA" id="ARBA00023136"/>
    </source>
</evidence>
<keyword evidence="3" id="KW-1003">Cell membrane</keyword>
<dbReference type="PROSITE" id="PS51257">
    <property type="entry name" value="PROKAR_LIPOPROTEIN"/>
    <property type="match status" value="1"/>
</dbReference>
<evidence type="ECO:0000313" key="8">
    <source>
        <dbReference type="EMBL" id="ASN06527.1"/>
    </source>
</evidence>
<dbReference type="Pfam" id="PF02608">
    <property type="entry name" value="Bmp"/>
    <property type="match status" value="1"/>
</dbReference>
<feature type="domain" description="ABC transporter substrate-binding protein PnrA-like" evidence="7">
    <location>
        <begin position="30"/>
        <end position="317"/>
    </location>
</feature>
<keyword evidence="4" id="KW-0732">Signal</keyword>
<dbReference type="EMBL" id="CP022437">
    <property type="protein sequence ID" value="ASN06527.1"/>
    <property type="molecule type" value="Genomic_DNA"/>
</dbReference>
<keyword evidence="9" id="KW-1185">Reference proteome</keyword>
<dbReference type="InterPro" id="IPR028082">
    <property type="entry name" value="Peripla_BP_I"/>
</dbReference>
<dbReference type="SUPFAM" id="SSF53822">
    <property type="entry name" value="Periplasmic binding protein-like I"/>
    <property type="match status" value="1"/>
</dbReference>
<dbReference type="GO" id="GO:0005886">
    <property type="term" value="C:plasma membrane"/>
    <property type="evidence" value="ECO:0007669"/>
    <property type="project" value="UniProtKB-SubCell"/>
</dbReference>
<evidence type="ECO:0000256" key="6">
    <source>
        <dbReference type="ARBA" id="ARBA00023288"/>
    </source>
</evidence>
<keyword evidence="6" id="KW-0449">Lipoprotein</keyword>
<dbReference type="OrthoDB" id="2556857at2"/>
<dbReference type="InterPro" id="IPR050957">
    <property type="entry name" value="BMP_lipoprotein"/>
</dbReference>
<comment type="similarity">
    <text evidence="2">Belongs to the BMP lipoprotein family.</text>
</comment>
<dbReference type="PANTHER" id="PTHR34296">
    <property type="entry name" value="TRANSCRIPTIONAL ACTIVATOR PROTEIN MED"/>
    <property type="match status" value="1"/>
</dbReference>
<dbReference type="Proteomes" id="UP000204391">
    <property type="component" value="Chromosome"/>
</dbReference>
<dbReference type="Gene3D" id="3.40.50.2300">
    <property type="match status" value="2"/>
</dbReference>
<organism evidence="8 9">
    <name type="scientific">Virgibacillus necropolis</name>
    <dbReference type="NCBI Taxonomy" id="163877"/>
    <lineage>
        <taxon>Bacteria</taxon>
        <taxon>Bacillati</taxon>
        <taxon>Bacillota</taxon>
        <taxon>Bacilli</taxon>
        <taxon>Bacillales</taxon>
        <taxon>Bacillaceae</taxon>
        <taxon>Virgibacillus</taxon>
    </lineage>
</organism>
<proteinExistence type="inferred from homology"/>
<dbReference type="CDD" id="cd06353">
    <property type="entry name" value="PBP1_Med-like"/>
    <property type="match status" value="1"/>
</dbReference>
<comment type="subcellular location">
    <subcellularLocation>
        <location evidence="1">Cell membrane</location>
        <topology evidence="1">Lipid-anchor</topology>
    </subcellularLocation>
</comment>
<evidence type="ECO:0000313" key="9">
    <source>
        <dbReference type="Proteomes" id="UP000204391"/>
    </source>
</evidence>
<keyword evidence="5" id="KW-0472">Membrane</keyword>
<dbReference type="AlphaFoldDB" id="A0A221MFU5"/>
<sequence length="319" mass="36217">MLKKLYAIIFLISIFLVLSGCNEYIDTGQIQNVGMLTEGTIDDQVWGQKGYEGLQAIEKKYDVNVYYKEGIKTQQEVTESVDELVSNGVNLIFGHSNIYGKYFVNISKSYPDVQFIYFNGGYHAKNVTSLNFNSHAMGFFGGMVAGKMTETDQIGIVAAYEWQPEIEGFYEGAKYENPEVKVHIDYVKDWADKDTAISMYKRMKEQNVDVFYPTGDSYSIDVIKQARKDGLYAIGYVSDQSYIDEETVLTSTVQQVDKLYTLAAKKFNKDELDGGILVFDFQDDVISLGTFSPVVPEDYQDKIEEIIKKYKKTALLPNE</sequence>
<evidence type="ECO:0000259" key="7">
    <source>
        <dbReference type="Pfam" id="PF02608"/>
    </source>
</evidence>
<evidence type="ECO:0000256" key="4">
    <source>
        <dbReference type="ARBA" id="ARBA00022729"/>
    </source>
</evidence>
<reference evidence="8 9" key="1">
    <citation type="journal article" date="2003" name="Int. J. Syst. Evol. Microbiol.">
        <title>Virgibacillus carmonensis sp. nov., Virgibacillus necropolis sp. nov. and Virgibacillus picturae sp. nov., three novel species isolated from deteriorated mural paintings, transfer of the species of the genus salibacillus to Virgibacillus, as Virgibacillus marismortui comb. nov. and Virgibacillus salexigens comb. nov., and emended description of the genus Virgibacillus.</title>
        <authorList>
            <person name="Heyrman J."/>
            <person name="Logan N.A."/>
            <person name="Busse H.J."/>
            <person name="Balcaen A."/>
            <person name="Lebbe L."/>
            <person name="Rodriguez-Diaz M."/>
            <person name="Swings J."/>
            <person name="De Vos P."/>
        </authorList>
    </citation>
    <scope>NUCLEOTIDE SEQUENCE [LARGE SCALE GENOMIC DNA]</scope>
    <source>
        <strain evidence="8 9">LMG 19488</strain>
    </source>
</reference>
<accession>A0A221MFU5</accession>
<name>A0A221MFU5_9BACI</name>
<evidence type="ECO:0000256" key="1">
    <source>
        <dbReference type="ARBA" id="ARBA00004193"/>
    </source>
</evidence>
<dbReference type="PANTHER" id="PTHR34296:SF2">
    <property type="entry name" value="ABC TRANSPORTER GUANOSINE-BINDING PROTEIN NUPN"/>
    <property type="match status" value="1"/>
</dbReference>
<dbReference type="KEGG" id="vne:CFK40_16645"/>
<evidence type="ECO:0000256" key="3">
    <source>
        <dbReference type="ARBA" id="ARBA00022475"/>
    </source>
</evidence>
<dbReference type="RefSeq" id="WP_089533524.1">
    <property type="nucleotide sequence ID" value="NZ_CP022437.1"/>
</dbReference>